<feature type="region of interest" description="Disordered" evidence="6">
    <location>
        <begin position="176"/>
        <end position="226"/>
    </location>
</feature>
<dbReference type="PROSITE" id="PS00467">
    <property type="entry name" value="RIBOSOMAL_L2"/>
    <property type="match status" value="1"/>
</dbReference>
<keyword evidence="2 9" id="KW-0689">Ribosomal protein</keyword>
<dbReference type="InterPro" id="IPR022669">
    <property type="entry name" value="Ribosomal_uL2_C"/>
</dbReference>
<organism evidence="9 10">
    <name type="scientific">Butyricimonas paravirosa</name>
    <dbReference type="NCBI Taxonomy" id="1472417"/>
    <lineage>
        <taxon>Bacteria</taxon>
        <taxon>Pseudomonadati</taxon>
        <taxon>Bacteroidota</taxon>
        <taxon>Bacteroidia</taxon>
        <taxon>Bacteroidales</taxon>
        <taxon>Odoribacteraceae</taxon>
        <taxon>Butyricimonas</taxon>
    </lineage>
</organism>
<dbReference type="Proteomes" id="UP000576368">
    <property type="component" value="Unassembled WGS sequence"/>
</dbReference>
<dbReference type="InterPro" id="IPR008991">
    <property type="entry name" value="Translation_prot_SH3-like_sf"/>
</dbReference>
<dbReference type="FunFam" id="2.30.30.30:FF:000001">
    <property type="entry name" value="50S ribosomal protein L2"/>
    <property type="match status" value="1"/>
</dbReference>
<evidence type="ECO:0000313" key="10">
    <source>
        <dbReference type="Proteomes" id="UP000576368"/>
    </source>
</evidence>
<evidence type="ECO:0000256" key="2">
    <source>
        <dbReference type="ARBA" id="ARBA00022980"/>
    </source>
</evidence>
<feature type="domain" description="Large ribosomal subunit protein uL2 C-terminal" evidence="7">
    <location>
        <begin position="76"/>
        <end position="203"/>
    </location>
</feature>
<evidence type="ECO:0000256" key="4">
    <source>
        <dbReference type="ARBA" id="ARBA00035242"/>
    </source>
</evidence>
<dbReference type="Gene3D" id="4.10.950.10">
    <property type="entry name" value="Ribosomal protein L2, domain 3"/>
    <property type="match status" value="1"/>
</dbReference>
<proteinExistence type="inferred from homology"/>
<dbReference type="SUPFAM" id="SSF50249">
    <property type="entry name" value="Nucleic acid-binding proteins"/>
    <property type="match status" value="1"/>
</dbReference>
<dbReference type="Pfam" id="PF03947">
    <property type="entry name" value="Ribosomal_L2_C"/>
    <property type="match status" value="1"/>
</dbReference>
<reference evidence="9 10" key="1">
    <citation type="submission" date="2020-03" db="EMBL/GenBank/DDBJ databases">
        <title>Genomic Encyclopedia of Type Strains, Phase IV (KMG-IV): sequencing the most valuable type-strain genomes for metagenomic binning, comparative biology and taxonomic classification.</title>
        <authorList>
            <person name="Goeker M."/>
        </authorList>
    </citation>
    <scope>NUCLEOTIDE SEQUENCE [LARGE SCALE GENOMIC DNA]</scope>
    <source>
        <strain evidence="9 10">DSM 105722</strain>
    </source>
</reference>
<evidence type="ECO:0000256" key="5">
    <source>
        <dbReference type="ARBA" id="ARBA00035459"/>
    </source>
</evidence>
<dbReference type="Gene3D" id="2.40.50.140">
    <property type="entry name" value="Nucleic acid-binding proteins"/>
    <property type="match status" value="1"/>
</dbReference>
<dbReference type="SMART" id="SM01382">
    <property type="entry name" value="Ribosomal_L2_C"/>
    <property type="match status" value="1"/>
</dbReference>
<name>A0A7X5YDG2_9BACT</name>
<dbReference type="PIRSF" id="PIRSF002158">
    <property type="entry name" value="Ribosomal_L2"/>
    <property type="match status" value="1"/>
</dbReference>
<dbReference type="GO" id="GO:0003723">
    <property type="term" value="F:RNA binding"/>
    <property type="evidence" value="ECO:0007669"/>
    <property type="project" value="InterPro"/>
</dbReference>
<evidence type="ECO:0000313" key="9">
    <source>
        <dbReference type="EMBL" id="NJC18323.1"/>
    </source>
</evidence>
<comment type="caution">
    <text evidence="9">The sequence shown here is derived from an EMBL/GenBank/DDBJ whole genome shotgun (WGS) entry which is preliminary data.</text>
</comment>
<feature type="compositionally biased region" description="Basic residues" evidence="6">
    <location>
        <begin position="196"/>
        <end position="226"/>
    </location>
</feature>
<evidence type="ECO:0000256" key="6">
    <source>
        <dbReference type="SAM" id="MobiDB-lite"/>
    </source>
</evidence>
<comment type="similarity">
    <text evidence="1">Belongs to the universal ribosomal protein uL2 family.</text>
</comment>
<dbReference type="Gene3D" id="2.30.30.30">
    <property type="match status" value="1"/>
</dbReference>
<evidence type="ECO:0000259" key="7">
    <source>
        <dbReference type="SMART" id="SM01382"/>
    </source>
</evidence>
<dbReference type="InterPro" id="IPR014722">
    <property type="entry name" value="Rib_uL2_dom2"/>
</dbReference>
<dbReference type="InterPro" id="IPR002171">
    <property type="entry name" value="Ribosomal_uL2"/>
</dbReference>
<evidence type="ECO:0000259" key="8">
    <source>
        <dbReference type="SMART" id="SM01383"/>
    </source>
</evidence>
<dbReference type="EMBL" id="JAATLI010000006">
    <property type="protein sequence ID" value="NJC18323.1"/>
    <property type="molecule type" value="Genomic_DNA"/>
</dbReference>
<dbReference type="PANTHER" id="PTHR13691:SF5">
    <property type="entry name" value="LARGE RIBOSOMAL SUBUNIT PROTEIN UL2M"/>
    <property type="match status" value="1"/>
</dbReference>
<gene>
    <name evidence="9" type="ORF">GGR15_001942</name>
</gene>
<dbReference type="GO" id="GO:0003735">
    <property type="term" value="F:structural constituent of ribosome"/>
    <property type="evidence" value="ECO:0007669"/>
    <property type="project" value="InterPro"/>
</dbReference>
<dbReference type="FunFam" id="4.10.950.10:FF:000001">
    <property type="entry name" value="50S ribosomal protein L2"/>
    <property type="match status" value="1"/>
</dbReference>
<feature type="domain" description="Large ribosomal subunit protein uL2 RNA-binding" evidence="8">
    <location>
        <begin position="1"/>
        <end position="70"/>
    </location>
</feature>
<dbReference type="Pfam" id="PF00181">
    <property type="entry name" value="Ribosomal_L2_N"/>
    <property type="match status" value="1"/>
</dbReference>
<keyword evidence="3" id="KW-0687">Ribonucleoprotein</keyword>
<protein>
    <recommendedName>
        <fullName evidence="4">Large ribosomal subunit protein uL2</fullName>
    </recommendedName>
    <alternativeName>
        <fullName evidence="5">50S ribosomal protein L2</fullName>
    </alternativeName>
</protein>
<dbReference type="NCBIfam" id="TIGR01171">
    <property type="entry name" value="rplB_bact"/>
    <property type="match status" value="1"/>
</dbReference>
<evidence type="ECO:0000256" key="3">
    <source>
        <dbReference type="ARBA" id="ARBA00023274"/>
    </source>
</evidence>
<dbReference type="GO" id="GO:0002181">
    <property type="term" value="P:cytoplasmic translation"/>
    <property type="evidence" value="ECO:0007669"/>
    <property type="project" value="TreeGrafter"/>
</dbReference>
<dbReference type="InterPro" id="IPR012340">
    <property type="entry name" value="NA-bd_OB-fold"/>
</dbReference>
<dbReference type="InterPro" id="IPR022671">
    <property type="entry name" value="Ribosomal_uL2_CS"/>
</dbReference>
<dbReference type="InterPro" id="IPR022666">
    <property type="entry name" value="Ribosomal_uL2_RNA-bd_dom"/>
</dbReference>
<accession>A0A7X5YDG2</accession>
<dbReference type="InterPro" id="IPR005880">
    <property type="entry name" value="Ribosomal_uL2_bac/org-type"/>
</dbReference>
<evidence type="ECO:0000256" key="1">
    <source>
        <dbReference type="ARBA" id="ARBA00005636"/>
    </source>
</evidence>
<dbReference type="SMART" id="SM01383">
    <property type="entry name" value="Ribosomal_L2"/>
    <property type="match status" value="1"/>
</dbReference>
<dbReference type="GO" id="GO:0015934">
    <property type="term" value="C:large ribosomal subunit"/>
    <property type="evidence" value="ECO:0007669"/>
    <property type="project" value="InterPro"/>
</dbReference>
<dbReference type="SUPFAM" id="SSF50104">
    <property type="entry name" value="Translation proteins SH3-like domain"/>
    <property type="match status" value="1"/>
</dbReference>
<dbReference type="GO" id="GO:0016740">
    <property type="term" value="F:transferase activity"/>
    <property type="evidence" value="ECO:0007669"/>
    <property type="project" value="InterPro"/>
</dbReference>
<sequence length="226" mass="24755">MTMRYIGGGHKQRYRIIDFKRDKDNVPARVATIEYDPNRTARIALLVYADGEKRYIVAPNGLEVGQTVMSGAGVAPEVGNALFLSEIPLGTIIHNIELRPQQGAVMARSAGSYAQLVAREGKYASIKLPSGEVRMVLLTCRATVGTVSNSDHALERSGKAGRTRWLGRRPRVRGVVMNPVDHPMGGGEGRASGGHPRSRKGLLAKGYKTRAPKKHSSKYIIERRKK</sequence>
<dbReference type="PANTHER" id="PTHR13691">
    <property type="entry name" value="RIBOSOMAL PROTEIN L2"/>
    <property type="match status" value="1"/>
</dbReference>
<dbReference type="InterPro" id="IPR014726">
    <property type="entry name" value="Ribosomal_uL2_dom3"/>
</dbReference>
<dbReference type="AlphaFoldDB" id="A0A7X5YDG2"/>